<dbReference type="EMBL" id="NKXO01000057">
    <property type="protein sequence ID" value="PKQ65956.1"/>
    <property type="molecule type" value="Genomic_DNA"/>
</dbReference>
<evidence type="ECO:0000313" key="4">
    <source>
        <dbReference type="Proteomes" id="UP000233387"/>
    </source>
</evidence>
<dbReference type="Pfam" id="PF07853">
    <property type="entry name" value="DUF1648"/>
    <property type="match status" value="1"/>
</dbReference>
<reference evidence="3 4" key="1">
    <citation type="submission" date="2017-06" db="EMBL/GenBank/DDBJ databases">
        <title>Raineya orbicola gen. nov., sp. nov. a slightly thermophilic bacterium of the phylum Bacteroidetes and the description of Raineyaceae fam. nov.</title>
        <authorList>
            <person name="Albuquerque L."/>
            <person name="Polonia A.R.M."/>
            <person name="Barroso C."/>
            <person name="Froufe H.J.C."/>
            <person name="Lage O."/>
            <person name="Lobo-Da-Cunha A."/>
            <person name="Egas C."/>
            <person name="Da Costa M.S."/>
        </authorList>
    </citation>
    <scope>NUCLEOTIDE SEQUENCE [LARGE SCALE GENOMIC DNA]</scope>
    <source>
        <strain evidence="3 4">SPSPC-11</strain>
    </source>
</reference>
<gene>
    <name evidence="3" type="ORF">Rain11_2520</name>
</gene>
<name>A0A2N3I6N2_9BACT</name>
<protein>
    <recommendedName>
        <fullName evidence="2">DUF1648 domain-containing protein</fullName>
    </recommendedName>
</protein>
<feature type="transmembrane region" description="Helical" evidence="1">
    <location>
        <begin position="140"/>
        <end position="159"/>
    </location>
</feature>
<keyword evidence="1" id="KW-0472">Membrane</keyword>
<evidence type="ECO:0000313" key="3">
    <source>
        <dbReference type="EMBL" id="PKQ65956.1"/>
    </source>
</evidence>
<feature type="transmembrane region" description="Helical" evidence="1">
    <location>
        <begin position="108"/>
        <end position="128"/>
    </location>
</feature>
<dbReference type="InterPro" id="IPR012867">
    <property type="entry name" value="DUF1648"/>
</dbReference>
<sequence>MSERPKLKLELTTFDKMLEILGWASILAIWGLTIINYSNLPDTIPIHYNGAGQADGFGGKKTILTLPLIATVLFIGMTILNKFPHIFNYPTNITQDNALRQYTNATRLIRYLKFIIVIIFGLIAFKTIQNPNGQADGLGVWFLPMTLGLIFIPMTYYIIKTLKTKQ</sequence>
<feature type="transmembrane region" description="Helical" evidence="1">
    <location>
        <begin position="62"/>
        <end position="80"/>
    </location>
</feature>
<dbReference type="RefSeq" id="WP_101359779.1">
    <property type="nucleotide sequence ID" value="NZ_NKXO01000057.1"/>
</dbReference>
<feature type="domain" description="DUF1648" evidence="2">
    <location>
        <begin position="26"/>
        <end position="70"/>
    </location>
</feature>
<dbReference type="AlphaFoldDB" id="A0A2N3I6N2"/>
<dbReference type="OrthoDB" id="9808690at2"/>
<evidence type="ECO:0000256" key="1">
    <source>
        <dbReference type="SAM" id="Phobius"/>
    </source>
</evidence>
<accession>A0A2N3I6N2</accession>
<feature type="transmembrane region" description="Helical" evidence="1">
    <location>
        <begin position="20"/>
        <end position="38"/>
    </location>
</feature>
<comment type="caution">
    <text evidence="3">The sequence shown here is derived from an EMBL/GenBank/DDBJ whole genome shotgun (WGS) entry which is preliminary data.</text>
</comment>
<dbReference type="Proteomes" id="UP000233387">
    <property type="component" value="Unassembled WGS sequence"/>
</dbReference>
<evidence type="ECO:0000259" key="2">
    <source>
        <dbReference type="Pfam" id="PF07853"/>
    </source>
</evidence>
<proteinExistence type="predicted"/>
<keyword evidence="1" id="KW-1133">Transmembrane helix</keyword>
<organism evidence="3 4">
    <name type="scientific">Raineya orbicola</name>
    <dbReference type="NCBI Taxonomy" id="2016530"/>
    <lineage>
        <taxon>Bacteria</taxon>
        <taxon>Pseudomonadati</taxon>
        <taxon>Bacteroidota</taxon>
        <taxon>Cytophagia</taxon>
        <taxon>Cytophagales</taxon>
        <taxon>Raineyaceae</taxon>
        <taxon>Raineya</taxon>
    </lineage>
</organism>
<keyword evidence="1" id="KW-0812">Transmembrane</keyword>
<keyword evidence="4" id="KW-1185">Reference proteome</keyword>